<comment type="caution">
    <text evidence="2">The sequence shown here is derived from an EMBL/GenBank/DDBJ whole genome shotgun (WGS) entry which is preliminary data.</text>
</comment>
<protein>
    <recommendedName>
        <fullName evidence="1">DUF5672 domain-containing protein</fullName>
    </recommendedName>
</protein>
<dbReference type="OrthoDB" id="408375at2759"/>
<dbReference type="Pfam" id="PF18922">
    <property type="entry name" value="DUF5672"/>
    <property type="match status" value="1"/>
</dbReference>
<dbReference type="InterPro" id="IPR043729">
    <property type="entry name" value="DUF5672"/>
</dbReference>
<feature type="domain" description="DUF5672" evidence="1">
    <location>
        <begin position="89"/>
        <end position="213"/>
    </location>
</feature>
<sequence length="234" mass="26420">ETYLLQVKGRMYDSSFVSILIPDSRPLPGLPLVALHTHAHFPELRIQLTYSAYSEEFVKSHRVFRALLENGILVLTALPTPYFDMKHMTLSTYSQMLESKEFWQATLTRKVLLVQADACLCNGARDRLQQFLQYDYVGAPFPLGTEGPCKGAGNGGFSVRDSAAMQRAIEVRGKSQDSFQRAFEDRFFCAQSDLFAVAPRAVSMEFSRTQRLSDEAHYKGSIDRIVGGGFRLRF</sequence>
<organism evidence="2 3">
    <name type="scientific">Symbiodinium pilosum</name>
    <name type="common">Dinoflagellate</name>
    <dbReference type="NCBI Taxonomy" id="2952"/>
    <lineage>
        <taxon>Eukaryota</taxon>
        <taxon>Sar</taxon>
        <taxon>Alveolata</taxon>
        <taxon>Dinophyceae</taxon>
        <taxon>Suessiales</taxon>
        <taxon>Symbiodiniaceae</taxon>
        <taxon>Symbiodinium</taxon>
    </lineage>
</organism>
<gene>
    <name evidence="2" type="ORF">SPIL2461_LOCUS1599</name>
</gene>
<dbReference type="EMBL" id="CAJNIZ010001561">
    <property type="protein sequence ID" value="CAE7194176.1"/>
    <property type="molecule type" value="Genomic_DNA"/>
</dbReference>
<evidence type="ECO:0000259" key="1">
    <source>
        <dbReference type="Pfam" id="PF18922"/>
    </source>
</evidence>
<name>A0A812J286_SYMPI</name>
<evidence type="ECO:0000313" key="2">
    <source>
        <dbReference type="EMBL" id="CAE7194176.1"/>
    </source>
</evidence>
<evidence type="ECO:0000313" key="3">
    <source>
        <dbReference type="Proteomes" id="UP000649617"/>
    </source>
</evidence>
<dbReference type="Proteomes" id="UP000649617">
    <property type="component" value="Unassembled WGS sequence"/>
</dbReference>
<reference evidence="2" key="1">
    <citation type="submission" date="2021-02" db="EMBL/GenBank/DDBJ databases">
        <authorList>
            <person name="Dougan E. K."/>
            <person name="Rhodes N."/>
            <person name="Thang M."/>
            <person name="Chan C."/>
        </authorList>
    </citation>
    <scope>NUCLEOTIDE SEQUENCE</scope>
</reference>
<accession>A0A812J286</accession>
<keyword evidence="3" id="KW-1185">Reference proteome</keyword>
<dbReference type="AlphaFoldDB" id="A0A812J286"/>
<feature type="non-terminal residue" evidence="2">
    <location>
        <position position="234"/>
    </location>
</feature>
<proteinExistence type="predicted"/>